<dbReference type="SUPFAM" id="SSF46785">
    <property type="entry name" value="Winged helix' DNA-binding domain"/>
    <property type="match status" value="1"/>
</dbReference>
<dbReference type="InterPro" id="IPR036390">
    <property type="entry name" value="WH_DNA-bd_sf"/>
</dbReference>
<keyword evidence="2" id="KW-0805">Transcription regulation</keyword>
<evidence type="ECO:0000313" key="7">
    <source>
        <dbReference type="Proteomes" id="UP001597104"/>
    </source>
</evidence>
<evidence type="ECO:0000256" key="2">
    <source>
        <dbReference type="ARBA" id="ARBA00023015"/>
    </source>
</evidence>
<dbReference type="Pfam" id="PF03466">
    <property type="entry name" value="LysR_substrate"/>
    <property type="match status" value="1"/>
</dbReference>
<reference evidence="7" key="1">
    <citation type="journal article" date="2019" name="Int. J. Syst. Evol. Microbiol.">
        <title>The Global Catalogue of Microorganisms (GCM) 10K type strain sequencing project: providing services to taxonomists for standard genome sequencing and annotation.</title>
        <authorList>
            <consortium name="The Broad Institute Genomics Platform"/>
            <consortium name="The Broad Institute Genome Sequencing Center for Infectious Disease"/>
            <person name="Wu L."/>
            <person name="Ma J."/>
        </authorList>
    </citation>
    <scope>NUCLEOTIDE SEQUENCE [LARGE SCALE GENOMIC DNA]</scope>
    <source>
        <strain evidence="7">CCM 8925</strain>
    </source>
</reference>
<evidence type="ECO:0000313" key="6">
    <source>
        <dbReference type="EMBL" id="MFD0896850.1"/>
    </source>
</evidence>
<evidence type="ECO:0000256" key="1">
    <source>
        <dbReference type="ARBA" id="ARBA00009437"/>
    </source>
</evidence>
<dbReference type="PANTHER" id="PTHR30419">
    <property type="entry name" value="HTH-TYPE TRANSCRIPTIONAL REGULATOR YBHD"/>
    <property type="match status" value="1"/>
</dbReference>
<dbReference type="InterPro" id="IPR050950">
    <property type="entry name" value="HTH-type_LysR_regulators"/>
</dbReference>
<evidence type="ECO:0000259" key="5">
    <source>
        <dbReference type="PROSITE" id="PS50931"/>
    </source>
</evidence>
<organism evidence="6 7">
    <name type="scientific">Loigolactobacillus binensis</name>
    <dbReference type="NCBI Taxonomy" id="2559922"/>
    <lineage>
        <taxon>Bacteria</taxon>
        <taxon>Bacillati</taxon>
        <taxon>Bacillota</taxon>
        <taxon>Bacilli</taxon>
        <taxon>Lactobacillales</taxon>
        <taxon>Lactobacillaceae</taxon>
        <taxon>Loigolactobacillus</taxon>
    </lineage>
</organism>
<dbReference type="EMBL" id="JBHTIO010000017">
    <property type="protein sequence ID" value="MFD0896850.1"/>
    <property type="molecule type" value="Genomic_DNA"/>
</dbReference>
<keyword evidence="4" id="KW-0804">Transcription</keyword>
<evidence type="ECO:0000256" key="3">
    <source>
        <dbReference type="ARBA" id="ARBA00023125"/>
    </source>
</evidence>
<accession>A0ABW3EC26</accession>
<dbReference type="SUPFAM" id="SSF53850">
    <property type="entry name" value="Periplasmic binding protein-like II"/>
    <property type="match status" value="1"/>
</dbReference>
<proteinExistence type="inferred from homology"/>
<protein>
    <submittedName>
        <fullName evidence="6">LysR family transcriptional regulator</fullName>
    </submittedName>
</protein>
<dbReference type="RefSeq" id="WP_137637153.1">
    <property type="nucleotide sequence ID" value="NZ_BJDN01000005.1"/>
</dbReference>
<dbReference type="Proteomes" id="UP001597104">
    <property type="component" value="Unassembled WGS sequence"/>
</dbReference>
<sequence>MTPLEKDKQFSAILEAVAKLGNITAAAESLFMTQPALSKLIRQRETALGTRLIQRQHHPLQLTYAGEYYLRRLQHIIAQYDSLYHGLATLNEAGHGRLTIGVTQSLGEQILPRLLPTYHQRYPEVELRLVEYPSSEVENELLNGNLDLYIGVLPVDNHKIHYQLFDREPLYLLLPPQHASYQRPTQKVTVINDCRALIDGQPVIMENQNSGFQRLVTQYLTKNNIEPRVVLRTASLNTGIKLVQQGFAAATFVPRSVWQSHPTTTPLATYQLATTELQSETVIAYKRDRLLTSQEKALIDLAVKIGNQDQIKNHDQP</sequence>
<dbReference type="PANTHER" id="PTHR30419:SF8">
    <property type="entry name" value="NITROGEN ASSIMILATION TRANSCRIPTIONAL ACTIVATOR-RELATED"/>
    <property type="match status" value="1"/>
</dbReference>
<dbReference type="Pfam" id="PF00126">
    <property type="entry name" value="HTH_1"/>
    <property type="match status" value="1"/>
</dbReference>
<dbReference type="Gene3D" id="3.40.190.290">
    <property type="match status" value="1"/>
</dbReference>
<comment type="caution">
    <text evidence="6">The sequence shown here is derived from an EMBL/GenBank/DDBJ whole genome shotgun (WGS) entry which is preliminary data.</text>
</comment>
<keyword evidence="3" id="KW-0238">DNA-binding</keyword>
<dbReference type="Gene3D" id="1.10.10.10">
    <property type="entry name" value="Winged helix-like DNA-binding domain superfamily/Winged helix DNA-binding domain"/>
    <property type="match status" value="1"/>
</dbReference>
<dbReference type="PRINTS" id="PR00039">
    <property type="entry name" value="HTHLYSR"/>
</dbReference>
<feature type="domain" description="HTH lysR-type" evidence="5">
    <location>
        <begin position="13"/>
        <end position="63"/>
    </location>
</feature>
<name>A0ABW3EC26_9LACO</name>
<dbReference type="PROSITE" id="PS50931">
    <property type="entry name" value="HTH_LYSR"/>
    <property type="match status" value="1"/>
</dbReference>
<evidence type="ECO:0000256" key="4">
    <source>
        <dbReference type="ARBA" id="ARBA00023163"/>
    </source>
</evidence>
<dbReference type="InterPro" id="IPR036388">
    <property type="entry name" value="WH-like_DNA-bd_sf"/>
</dbReference>
<comment type="similarity">
    <text evidence="1">Belongs to the LysR transcriptional regulatory family.</text>
</comment>
<dbReference type="InterPro" id="IPR005119">
    <property type="entry name" value="LysR_subst-bd"/>
</dbReference>
<dbReference type="InterPro" id="IPR000847">
    <property type="entry name" value="LysR_HTH_N"/>
</dbReference>
<keyword evidence="7" id="KW-1185">Reference proteome</keyword>
<dbReference type="CDD" id="cd05466">
    <property type="entry name" value="PBP2_LTTR_substrate"/>
    <property type="match status" value="1"/>
</dbReference>
<gene>
    <name evidence="6" type="ORF">ACFQZ7_03750</name>
</gene>